<evidence type="ECO:0000256" key="3">
    <source>
        <dbReference type="SAM" id="MobiDB-lite"/>
    </source>
</evidence>
<organism evidence="5 6">
    <name type="scientific">Niveomyces insectorum RCEF 264</name>
    <dbReference type="NCBI Taxonomy" id="1081102"/>
    <lineage>
        <taxon>Eukaryota</taxon>
        <taxon>Fungi</taxon>
        <taxon>Dikarya</taxon>
        <taxon>Ascomycota</taxon>
        <taxon>Pezizomycotina</taxon>
        <taxon>Sordariomycetes</taxon>
        <taxon>Hypocreomycetidae</taxon>
        <taxon>Hypocreales</taxon>
        <taxon>Cordycipitaceae</taxon>
        <taxon>Niveomyces</taxon>
    </lineage>
</organism>
<dbReference type="PANTHER" id="PTHR43333:SF1">
    <property type="entry name" value="D-ISOMER SPECIFIC 2-HYDROXYACID DEHYDROGENASE NAD-BINDING DOMAIN-CONTAINING PROTEIN"/>
    <property type="match status" value="1"/>
</dbReference>
<dbReference type="Pfam" id="PF02826">
    <property type="entry name" value="2-Hacid_dh_C"/>
    <property type="match status" value="2"/>
</dbReference>
<comment type="caution">
    <text evidence="5">The sequence shown here is derived from an EMBL/GenBank/DDBJ whole genome shotgun (WGS) entry which is preliminary data.</text>
</comment>
<dbReference type="AlphaFoldDB" id="A0A167XZM1"/>
<dbReference type="InterPro" id="IPR036291">
    <property type="entry name" value="NAD(P)-bd_dom_sf"/>
</dbReference>
<dbReference type="InterPro" id="IPR006140">
    <property type="entry name" value="D-isomer_DH_NAD-bd"/>
</dbReference>
<dbReference type="PANTHER" id="PTHR43333">
    <property type="entry name" value="2-HACID_DH_C DOMAIN-CONTAINING PROTEIN"/>
    <property type="match status" value="1"/>
</dbReference>
<dbReference type="GO" id="GO:0051287">
    <property type="term" value="F:NAD binding"/>
    <property type="evidence" value="ECO:0007669"/>
    <property type="project" value="InterPro"/>
</dbReference>
<protein>
    <submittedName>
        <fullName evidence="5">D-isomer specific 2-hydroxyacid dehydrogenase</fullName>
    </submittedName>
</protein>
<dbReference type="OrthoDB" id="298012at2759"/>
<dbReference type="InterPro" id="IPR029752">
    <property type="entry name" value="D-isomer_DH_CS1"/>
</dbReference>
<keyword evidence="1" id="KW-0560">Oxidoreductase</keyword>
<dbReference type="SUPFAM" id="SSF52283">
    <property type="entry name" value="Formate/glycerate dehydrogenase catalytic domain-like"/>
    <property type="match status" value="1"/>
</dbReference>
<keyword evidence="2" id="KW-0520">NAD</keyword>
<dbReference type="CDD" id="cd12163">
    <property type="entry name" value="2-Hacid_dh_5"/>
    <property type="match status" value="1"/>
</dbReference>
<sequence length="378" mass="41006">MTAISKLPSSAVHPPNKTLDGHLLLITGPKAPTQAWLDRIHALYPGLRVLYRELHWGQKLAADALTATDWHDVTVLLTTGGTLPPDPAAVPKLQYVQLFSAGANLIIKQPLFTDTDVAFCTANGVHGPQITEWIIATYLAFNHNLPSYLEYQREGKWNRLTDETDDVPGQRVGILGYGSIGRQTARVATALGMEVYAYTLHPRDTPASRRDDGYAPPGTGDPEGVFPTRWFSGGSKEDVRAFLGSGIDLLVVATPLTDSTTHLLGAEELRLLGRTDAEGRRRAGFVSNIARGPVVDTDALIAALESGELRGAALDVTDPEPLPEGHPLWHTKNVIITPHISGGSARYTERVLAILEDNLGRLSTGRPLVNRVSRKEGY</sequence>
<dbReference type="SUPFAM" id="SSF51735">
    <property type="entry name" value="NAD(P)-binding Rossmann-fold domains"/>
    <property type="match status" value="1"/>
</dbReference>
<proteinExistence type="predicted"/>
<feature type="region of interest" description="Disordered" evidence="3">
    <location>
        <begin position="206"/>
        <end position="225"/>
    </location>
</feature>
<feature type="domain" description="D-isomer specific 2-hydroxyacid dehydrogenase NAD-binding" evidence="4">
    <location>
        <begin position="136"/>
        <end position="206"/>
    </location>
</feature>
<dbReference type="PROSITE" id="PS00065">
    <property type="entry name" value="D_2_HYDROXYACID_DH_1"/>
    <property type="match status" value="1"/>
</dbReference>
<evidence type="ECO:0000313" key="6">
    <source>
        <dbReference type="Proteomes" id="UP000076874"/>
    </source>
</evidence>
<dbReference type="EMBL" id="AZHD01000003">
    <property type="protein sequence ID" value="OAA65629.1"/>
    <property type="molecule type" value="Genomic_DNA"/>
</dbReference>
<dbReference type="Gene3D" id="3.40.50.720">
    <property type="entry name" value="NAD(P)-binding Rossmann-like Domain"/>
    <property type="match status" value="2"/>
</dbReference>
<accession>A0A167XZM1</accession>
<evidence type="ECO:0000256" key="2">
    <source>
        <dbReference type="ARBA" id="ARBA00023027"/>
    </source>
</evidence>
<keyword evidence="6" id="KW-1185">Reference proteome</keyword>
<feature type="domain" description="D-isomer specific 2-hydroxyacid dehydrogenase NAD-binding" evidence="4">
    <location>
        <begin position="247"/>
        <end position="341"/>
    </location>
</feature>
<name>A0A167XZM1_9HYPO</name>
<reference evidence="5 6" key="1">
    <citation type="journal article" date="2016" name="Genome Biol. Evol.">
        <title>Divergent and convergent evolution of fungal pathogenicity.</title>
        <authorList>
            <person name="Shang Y."/>
            <person name="Xiao G."/>
            <person name="Zheng P."/>
            <person name="Cen K."/>
            <person name="Zhan S."/>
            <person name="Wang C."/>
        </authorList>
    </citation>
    <scope>NUCLEOTIDE SEQUENCE [LARGE SCALE GENOMIC DNA]</scope>
    <source>
        <strain evidence="5 6">RCEF 264</strain>
    </source>
</reference>
<evidence type="ECO:0000259" key="4">
    <source>
        <dbReference type="Pfam" id="PF02826"/>
    </source>
</evidence>
<dbReference type="Proteomes" id="UP000076874">
    <property type="component" value="Unassembled WGS sequence"/>
</dbReference>
<evidence type="ECO:0000313" key="5">
    <source>
        <dbReference type="EMBL" id="OAA65629.1"/>
    </source>
</evidence>
<dbReference type="GO" id="GO:0016491">
    <property type="term" value="F:oxidoreductase activity"/>
    <property type="evidence" value="ECO:0007669"/>
    <property type="project" value="UniProtKB-KW"/>
</dbReference>
<gene>
    <name evidence="5" type="ORF">SPI_02416</name>
</gene>
<evidence type="ECO:0000256" key="1">
    <source>
        <dbReference type="ARBA" id="ARBA00023002"/>
    </source>
</evidence>
<dbReference type="STRING" id="1081102.A0A167XZM1"/>